<proteinExistence type="predicted"/>
<gene>
    <name evidence="1" type="ORF">E6O75_ATG02826</name>
</gene>
<dbReference type="AlphaFoldDB" id="A0A4Z1PGM0"/>
<accession>A0A4Z1PGM0</accession>
<evidence type="ECO:0000313" key="2">
    <source>
        <dbReference type="Proteomes" id="UP000298493"/>
    </source>
</evidence>
<evidence type="ECO:0000313" key="1">
    <source>
        <dbReference type="EMBL" id="TID24461.1"/>
    </source>
</evidence>
<organism evidence="1 2">
    <name type="scientific">Venturia nashicola</name>
    <dbReference type="NCBI Taxonomy" id="86259"/>
    <lineage>
        <taxon>Eukaryota</taxon>
        <taxon>Fungi</taxon>
        <taxon>Dikarya</taxon>
        <taxon>Ascomycota</taxon>
        <taxon>Pezizomycotina</taxon>
        <taxon>Dothideomycetes</taxon>
        <taxon>Pleosporomycetidae</taxon>
        <taxon>Venturiales</taxon>
        <taxon>Venturiaceae</taxon>
        <taxon>Venturia</taxon>
    </lineage>
</organism>
<sequence>MVSSTGQDFEMEDPMMKLPAVMGDQYWRGEKDGGGWGDGIVMQLWLADSMGKAEGRESADMIAEAARRYESMFVPRNLVGDTVVSEIRGGGETVPVEQLMPRSPGEPRTRKQEVPVHELSLLGYSQKQLFQDQARMSVSSSCKSSARPYPAVLTTIPCKARLHL</sequence>
<keyword evidence="2" id="KW-1185">Reference proteome</keyword>
<reference evidence="1 2" key="1">
    <citation type="submission" date="2019-04" db="EMBL/GenBank/DDBJ databases">
        <title>High contiguity whole genome sequence and gene annotation resource for two Venturia nashicola isolates.</title>
        <authorList>
            <person name="Prokchorchik M."/>
            <person name="Won K."/>
            <person name="Lee Y."/>
            <person name="Choi E.D."/>
            <person name="Segonzac C."/>
            <person name="Sohn K.H."/>
        </authorList>
    </citation>
    <scope>NUCLEOTIDE SEQUENCE [LARGE SCALE GENOMIC DNA]</scope>
    <source>
        <strain evidence="1 2">PRI2</strain>
    </source>
</reference>
<comment type="caution">
    <text evidence="1">The sequence shown here is derived from an EMBL/GenBank/DDBJ whole genome shotgun (WGS) entry which is preliminary data.</text>
</comment>
<name>A0A4Z1PGM0_9PEZI</name>
<dbReference type="Proteomes" id="UP000298493">
    <property type="component" value="Unassembled WGS sequence"/>
</dbReference>
<dbReference type="EMBL" id="SNSC02000005">
    <property type="protein sequence ID" value="TID24461.1"/>
    <property type="molecule type" value="Genomic_DNA"/>
</dbReference>
<protein>
    <submittedName>
        <fullName evidence="1">Uncharacterized protein</fullName>
    </submittedName>
</protein>